<dbReference type="GO" id="GO:0009904">
    <property type="term" value="P:chloroplast accumulation movement"/>
    <property type="evidence" value="ECO:0007669"/>
    <property type="project" value="TreeGrafter"/>
</dbReference>
<dbReference type="GO" id="GO:0005829">
    <property type="term" value="C:cytosol"/>
    <property type="evidence" value="ECO:0007669"/>
    <property type="project" value="TreeGrafter"/>
</dbReference>
<proteinExistence type="inferred from homology"/>
<evidence type="ECO:0000313" key="5">
    <source>
        <dbReference type="EMBL" id="RYR75597.1"/>
    </source>
</evidence>
<evidence type="ECO:0000256" key="4">
    <source>
        <dbReference type="SAM" id="MobiDB-lite"/>
    </source>
</evidence>
<accession>A0A445EJG1</accession>
<name>A0A445EJG1_ARAHY</name>
<feature type="compositionally biased region" description="Basic residues" evidence="4">
    <location>
        <begin position="471"/>
        <end position="480"/>
    </location>
</feature>
<dbReference type="PANTHER" id="PTHR32054">
    <property type="entry name" value="HEAVY CHAIN, PUTATIVE, EXPRESSED-RELATED-RELATED"/>
    <property type="match status" value="1"/>
</dbReference>
<comment type="similarity">
    <text evidence="1">Belongs to the WEB family.</text>
</comment>
<dbReference type="Proteomes" id="UP000289738">
    <property type="component" value="Chromosome A01"/>
</dbReference>
<evidence type="ECO:0000256" key="1">
    <source>
        <dbReference type="ARBA" id="ARBA00005485"/>
    </source>
</evidence>
<feature type="region of interest" description="Disordered" evidence="4">
    <location>
        <begin position="150"/>
        <end position="171"/>
    </location>
</feature>
<dbReference type="STRING" id="3818.A0A445EJG1"/>
<feature type="compositionally biased region" description="Polar residues" evidence="4">
    <location>
        <begin position="491"/>
        <end position="507"/>
    </location>
</feature>
<dbReference type="AlphaFoldDB" id="A0A445EJG1"/>
<feature type="coiled-coil region" evidence="3">
    <location>
        <begin position="87"/>
        <end position="121"/>
    </location>
</feature>
<feature type="region of interest" description="Disordered" evidence="4">
    <location>
        <begin position="471"/>
        <end position="517"/>
    </location>
</feature>
<evidence type="ECO:0000313" key="6">
    <source>
        <dbReference type="Proteomes" id="UP000289738"/>
    </source>
</evidence>
<reference evidence="5 6" key="1">
    <citation type="submission" date="2019-01" db="EMBL/GenBank/DDBJ databases">
        <title>Sequencing of cultivated peanut Arachis hypogaea provides insights into genome evolution and oil improvement.</title>
        <authorList>
            <person name="Chen X."/>
        </authorList>
    </citation>
    <scope>NUCLEOTIDE SEQUENCE [LARGE SCALE GENOMIC DNA]</scope>
    <source>
        <strain evidence="6">cv. Fuhuasheng</strain>
        <tissue evidence="5">Leaves</tissue>
    </source>
</reference>
<evidence type="ECO:0000256" key="3">
    <source>
        <dbReference type="SAM" id="Coils"/>
    </source>
</evidence>
<dbReference type="GO" id="GO:0009903">
    <property type="term" value="P:chloroplast avoidance movement"/>
    <property type="evidence" value="ECO:0007669"/>
    <property type="project" value="TreeGrafter"/>
</dbReference>
<protein>
    <recommendedName>
        <fullName evidence="7">WEB family protein</fullName>
    </recommendedName>
</protein>
<dbReference type="EMBL" id="SDMP01000001">
    <property type="protein sequence ID" value="RYR75597.1"/>
    <property type="molecule type" value="Genomic_DNA"/>
</dbReference>
<evidence type="ECO:0008006" key="7">
    <source>
        <dbReference type="Google" id="ProtNLM"/>
    </source>
</evidence>
<sequence>MRLWFVPRCMASEKEAMKKGEVVTKMEEVLATSVTTTPTPTVACLSNEEVACCDKGVFWKEIDTKPIEPVQNAISLFGDNKADPNKSQSARIHKRTCEKEIEDLRKELANLKVQLEAKHAAHMQALLKLEHNQKKIHELSTLLKKCDLERKKNMNDDPTTKHETETESSKMKELAELSSLEAAKLRDQLSHVLSELKATQRELLNKETELVAVRDFKLKAIADAEEMRNALEIEKEQKEEIMKQVKELSQVIHRSKLDDAIEAERENFAAVLSEKDERIALAEQELEDMRNQIELDQRKIMDQSTQIGIMEIYMNQLKEEAISAKEEINGLNNAIESVSGELQKAKIELNMYKERDIESQVEIALMKSQFQEHRLAYIHQEHENQDWQGELNMITRIESEEVRMNMENKNGEIAVVAAGAELPCELASMKKELRMAAAKMAELRGRAEQALSRAEVAEKAKAALEDKIARHREHRQRRKAALTALKEESNPKQFSPSSPDSTPTLQQPLGKVLNLKL</sequence>
<dbReference type="PANTHER" id="PTHR32054:SF17">
    <property type="entry name" value="EXPRESSED PROTEIN"/>
    <property type="match status" value="1"/>
</dbReference>
<keyword evidence="6" id="KW-1185">Reference proteome</keyword>
<evidence type="ECO:0000256" key="2">
    <source>
        <dbReference type="ARBA" id="ARBA00023054"/>
    </source>
</evidence>
<gene>
    <name evidence="5" type="ORF">Ahy_A01g000154</name>
</gene>
<comment type="caution">
    <text evidence="5">The sequence shown here is derived from an EMBL/GenBank/DDBJ whole genome shotgun (WGS) entry which is preliminary data.</text>
</comment>
<organism evidence="5 6">
    <name type="scientific">Arachis hypogaea</name>
    <name type="common">Peanut</name>
    <dbReference type="NCBI Taxonomy" id="3818"/>
    <lineage>
        <taxon>Eukaryota</taxon>
        <taxon>Viridiplantae</taxon>
        <taxon>Streptophyta</taxon>
        <taxon>Embryophyta</taxon>
        <taxon>Tracheophyta</taxon>
        <taxon>Spermatophyta</taxon>
        <taxon>Magnoliopsida</taxon>
        <taxon>eudicotyledons</taxon>
        <taxon>Gunneridae</taxon>
        <taxon>Pentapetalae</taxon>
        <taxon>rosids</taxon>
        <taxon>fabids</taxon>
        <taxon>Fabales</taxon>
        <taxon>Fabaceae</taxon>
        <taxon>Papilionoideae</taxon>
        <taxon>50 kb inversion clade</taxon>
        <taxon>dalbergioids sensu lato</taxon>
        <taxon>Dalbergieae</taxon>
        <taxon>Pterocarpus clade</taxon>
        <taxon>Arachis</taxon>
    </lineage>
</organism>
<keyword evidence="2 3" id="KW-0175">Coiled coil</keyword>
<feature type="coiled-coil region" evidence="3">
    <location>
        <begin position="182"/>
        <end position="355"/>
    </location>
</feature>